<dbReference type="RefSeq" id="WP_068846139.1">
    <property type="nucleotide sequence ID" value="NZ_LYDR01000039.1"/>
</dbReference>
<evidence type="ECO:0000313" key="4">
    <source>
        <dbReference type="Proteomes" id="UP000094828"/>
    </source>
</evidence>
<accession>A0A1C3EN69</accession>
<dbReference type="PANTHER" id="PTHR33546:SF1">
    <property type="entry name" value="LARGE, MULTIFUNCTIONAL SECRETED PROTEIN"/>
    <property type="match status" value="1"/>
</dbReference>
<dbReference type="PANTHER" id="PTHR33546">
    <property type="entry name" value="LARGE, MULTIFUNCTIONAL SECRETED PROTEIN-RELATED"/>
    <property type="match status" value="1"/>
</dbReference>
<dbReference type="Proteomes" id="UP000094828">
    <property type="component" value="Unassembled WGS sequence"/>
</dbReference>
<dbReference type="PROSITE" id="PS51257">
    <property type="entry name" value="PROKAR_LIPOPROTEIN"/>
    <property type="match status" value="1"/>
</dbReference>
<dbReference type="EMBL" id="LYDR01000039">
    <property type="protein sequence ID" value="ODA34668.1"/>
    <property type="molecule type" value="Genomic_DNA"/>
</dbReference>
<dbReference type="Pfam" id="PF06439">
    <property type="entry name" value="3keto-disac_hyd"/>
    <property type="match status" value="1"/>
</dbReference>
<sequence>MRHMNFSWRTVLTLGLAAGACFFVDATSMAADNPKTAYLDGAAAGPDFAIQGEYAADGWGLQVIADGDSKFRGVLYQGGLPGAGFEGKTDKFKLSGATKDGKTSLAGSDYEVVIEGTKAVVRHSAKSVELNKVQRTSPTLGQKPPAGAVVLFDGTNVDQWDKASMTEDKLLNVGTRTKEKFEDYTLHIEFRSPYMPYARGQARGNSGLYLGDQYETQILDSFGLEGADNECGGIYINSKPRVNMCFPPLSWQTYDVDFTCAKFDEAGNVKSPAKTTVRHNGVVIHENLELKPTPGGGQKDQKPGAIYLQNHGDKVHFQNIWILKK</sequence>
<proteinExistence type="predicted"/>
<dbReference type="AlphaFoldDB" id="A0A1C3EN69"/>
<comment type="caution">
    <text evidence="3">The sequence shown here is derived from an EMBL/GenBank/DDBJ whole genome shotgun (WGS) entry which is preliminary data.</text>
</comment>
<feature type="signal peptide" evidence="1">
    <location>
        <begin position="1"/>
        <end position="30"/>
    </location>
</feature>
<keyword evidence="4" id="KW-1185">Reference proteome</keyword>
<feature type="domain" description="3-keto-alpha-glucoside-1,2-lyase/3-keto-2-hydroxy-glucal hydratase" evidence="2">
    <location>
        <begin position="147"/>
        <end position="322"/>
    </location>
</feature>
<evidence type="ECO:0000313" key="3">
    <source>
        <dbReference type="EMBL" id="ODA34668.1"/>
    </source>
</evidence>
<dbReference type="OrthoDB" id="176168at2"/>
<keyword evidence="1" id="KW-0732">Signal</keyword>
<evidence type="ECO:0000259" key="2">
    <source>
        <dbReference type="Pfam" id="PF06439"/>
    </source>
</evidence>
<organism evidence="3 4">
    <name type="scientific">Planctopirus hydrillae</name>
    <dbReference type="NCBI Taxonomy" id="1841610"/>
    <lineage>
        <taxon>Bacteria</taxon>
        <taxon>Pseudomonadati</taxon>
        <taxon>Planctomycetota</taxon>
        <taxon>Planctomycetia</taxon>
        <taxon>Planctomycetales</taxon>
        <taxon>Planctomycetaceae</taxon>
        <taxon>Planctopirus</taxon>
    </lineage>
</organism>
<dbReference type="STRING" id="1841610.A6X21_03035"/>
<reference evidence="3 4" key="1">
    <citation type="submission" date="2016-05" db="EMBL/GenBank/DDBJ databases">
        <title>Genomic and physiological characterization of Planctopirus sp. isolated from fresh water lake.</title>
        <authorList>
            <person name="Subhash Y."/>
            <person name="Ramana C."/>
        </authorList>
    </citation>
    <scope>NUCLEOTIDE SEQUENCE [LARGE SCALE GENOMIC DNA]</scope>
    <source>
        <strain evidence="3 4">JC280</strain>
    </source>
</reference>
<gene>
    <name evidence="3" type="ORF">A6X21_03035</name>
</gene>
<protein>
    <recommendedName>
        <fullName evidence="2">3-keto-alpha-glucoside-1,2-lyase/3-keto-2-hydroxy-glucal hydratase domain-containing protein</fullName>
    </recommendedName>
</protein>
<dbReference type="InterPro" id="IPR010496">
    <property type="entry name" value="AL/BT2_dom"/>
</dbReference>
<feature type="chain" id="PRO_5008673250" description="3-keto-alpha-glucoside-1,2-lyase/3-keto-2-hydroxy-glucal hydratase domain-containing protein" evidence="1">
    <location>
        <begin position="31"/>
        <end position="325"/>
    </location>
</feature>
<evidence type="ECO:0000256" key="1">
    <source>
        <dbReference type="SAM" id="SignalP"/>
    </source>
</evidence>
<dbReference type="Gene3D" id="2.60.120.560">
    <property type="entry name" value="Exo-inulinase, domain 1"/>
    <property type="match status" value="1"/>
</dbReference>
<dbReference type="GO" id="GO:0016787">
    <property type="term" value="F:hydrolase activity"/>
    <property type="evidence" value="ECO:0007669"/>
    <property type="project" value="InterPro"/>
</dbReference>
<name>A0A1C3EN69_9PLAN</name>